<sequence>MDTPILLLLIVHVFTDPRFLKMNSTEQFYVEDCRANYHKGTFNLKAEIRQFNYSLGPSANIYEYTAIFKMFTAKKNRDIGYFVEPGPAKIFIQNVLTTLSIEIKRFVFRSVEDALGTSTTPGHSSSKLPLYLSLKLLRPMSSKASHTYSSELLKDI</sequence>
<dbReference type="AlphaFoldDB" id="T1FAL8"/>
<name>T1FAL8_HELRO</name>
<dbReference type="RefSeq" id="XP_009022115.1">
    <property type="nucleotide sequence ID" value="XM_009023867.1"/>
</dbReference>
<evidence type="ECO:0000313" key="2">
    <source>
        <dbReference type="EnsemblMetazoa" id="HelroP176518"/>
    </source>
</evidence>
<reference evidence="2" key="3">
    <citation type="submission" date="2015-06" db="UniProtKB">
        <authorList>
            <consortium name="EnsemblMetazoa"/>
        </authorList>
    </citation>
    <scope>IDENTIFICATION</scope>
</reference>
<keyword evidence="3" id="KW-1185">Reference proteome</keyword>
<dbReference type="EMBL" id="KB097070">
    <property type="protein sequence ID" value="ESN99756.1"/>
    <property type="molecule type" value="Genomic_DNA"/>
</dbReference>
<evidence type="ECO:0000313" key="1">
    <source>
        <dbReference type="EMBL" id="ESN99756.1"/>
    </source>
</evidence>
<protein>
    <submittedName>
        <fullName evidence="1 2">Uncharacterized protein</fullName>
    </submittedName>
</protein>
<dbReference type="Proteomes" id="UP000015101">
    <property type="component" value="Unassembled WGS sequence"/>
</dbReference>
<evidence type="ECO:0000313" key="3">
    <source>
        <dbReference type="Proteomes" id="UP000015101"/>
    </source>
</evidence>
<dbReference type="EnsemblMetazoa" id="HelroT176518">
    <property type="protein sequence ID" value="HelroP176518"/>
    <property type="gene ID" value="HelroG176518"/>
</dbReference>
<accession>T1FAL8</accession>
<organism evidence="2 3">
    <name type="scientific">Helobdella robusta</name>
    <name type="common">Californian leech</name>
    <dbReference type="NCBI Taxonomy" id="6412"/>
    <lineage>
        <taxon>Eukaryota</taxon>
        <taxon>Metazoa</taxon>
        <taxon>Spiralia</taxon>
        <taxon>Lophotrochozoa</taxon>
        <taxon>Annelida</taxon>
        <taxon>Clitellata</taxon>
        <taxon>Hirudinea</taxon>
        <taxon>Rhynchobdellida</taxon>
        <taxon>Glossiphoniidae</taxon>
        <taxon>Helobdella</taxon>
    </lineage>
</organism>
<dbReference type="GeneID" id="20205867"/>
<proteinExistence type="predicted"/>
<gene>
    <name evidence="2" type="primary">20205867</name>
    <name evidence="1" type="ORF">HELRODRAFT_176518</name>
</gene>
<dbReference type="InParanoid" id="T1FAL8"/>
<dbReference type="HOGENOM" id="CLU_1688662_0_0_1"/>
<dbReference type="KEGG" id="hro:HELRODRAFT_176518"/>
<dbReference type="CTD" id="20205867"/>
<reference evidence="3" key="1">
    <citation type="submission" date="2012-12" db="EMBL/GenBank/DDBJ databases">
        <authorList>
            <person name="Hellsten U."/>
            <person name="Grimwood J."/>
            <person name="Chapman J.A."/>
            <person name="Shapiro H."/>
            <person name="Aerts A."/>
            <person name="Otillar R.P."/>
            <person name="Terry A.Y."/>
            <person name="Boore J.L."/>
            <person name="Simakov O."/>
            <person name="Marletaz F."/>
            <person name="Cho S.-J."/>
            <person name="Edsinger-Gonzales E."/>
            <person name="Havlak P."/>
            <person name="Kuo D.-H."/>
            <person name="Larsson T."/>
            <person name="Lv J."/>
            <person name="Arendt D."/>
            <person name="Savage R."/>
            <person name="Osoegawa K."/>
            <person name="de Jong P."/>
            <person name="Lindberg D.R."/>
            <person name="Seaver E.C."/>
            <person name="Weisblat D.A."/>
            <person name="Putnam N.H."/>
            <person name="Grigoriev I.V."/>
            <person name="Rokhsar D.S."/>
        </authorList>
    </citation>
    <scope>NUCLEOTIDE SEQUENCE</scope>
</reference>
<dbReference type="EMBL" id="AMQM01005702">
    <property type="status" value="NOT_ANNOTATED_CDS"/>
    <property type="molecule type" value="Genomic_DNA"/>
</dbReference>
<reference evidence="1 3" key="2">
    <citation type="journal article" date="2013" name="Nature">
        <title>Insights into bilaterian evolution from three spiralian genomes.</title>
        <authorList>
            <person name="Simakov O."/>
            <person name="Marletaz F."/>
            <person name="Cho S.J."/>
            <person name="Edsinger-Gonzales E."/>
            <person name="Havlak P."/>
            <person name="Hellsten U."/>
            <person name="Kuo D.H."/>
            <person name="Larsson T."/>
            <person name="Lv J."/>
            <person name="Arendt D."/>
            <person name="Savage R."/>
            <person name="Osoegawa K."/>
            <person name="de Jong P."/>
            <person name="Grimwood J."/>
            <person name="Chapman J.A."/>
            <person name="Shapiro H."/>
            <person name="Aerts A."/>
            <person name="Otillar R.P."/>
            <person name="Terry A.Y."/>
            <person name="Boore J.L."/>
            <person name="Grigoriev I.V."/>
            <person name="Lindberg D.R."/>
            <person name="Seaver E.C."/>
            <person name="Weisblat D.A."/>
            <person name="Putnam N.H."/>
            <person name="Rokhsar D.S."/>
        </authorList>
    </citation>
    <scope>NUCLEOTIDE SEQUENCE</scope>
</reference>